<reference evidence="1" key="2">
    <citation type="journal article" date="2022" name="New Phytol.">
        <title>Evolutionary transition to the ectomycorrhizal habit in the genomes of a hyperdiverse lineage of mushroom-forming fungi.</title>
        <authorList>
            <person name="Looney B."/>
            <person name="Miyauchi S."/>
            <person name="Morin E."/>
            <person name="Drula E."/>
            <person name="Courty P.E."/>
            <person name="Kohler A."/>
            <person name="Kuo A."/>
            <person name="LaButti K."/>
            <person name="Pangilinan J."/>
            <person name="Lipzen A."/>
            <person name="Riley R."/>
            <person name="Andreopoulos W."/>
            <person name="He G."/>
            <person name="Johnson J."/>
            <person name="Nolan M."/>
            <person name="Tritt A."/>
            <person name="Barry K.W."/>
            <person name="Grigoriev I.V."/>
            <person name="Nagy L.G."/>
            <person name="Hibbett D."/>
            <person name="Henrissat B."/>
            <person name="Matheny P.B."/>
            <person name="Labbe J."/>
            <person name="Martin F.M."/>
        </authorList>
    </citation>
    <scope>NUCLEOTIDE SEQUENCE</scope>
    <source>
        <strain evidence="1">HHB10654</strain>
    </source>
</reference>
<organism evidence="1 2">
    <name type="scientific">Artomyces pyxidatus</name>
    <dbReference type="NCBI Taxonomy" id="48021"/>
    <lineage>
        <taxon>Eukaryota</taxon>
        <taxon>Fungi</taxon>
        <taxon>Dikarya</taxon>
        <taxon>Basidiomycota</taxon>
        <taxon>Agaricomycotina</taxon>
        <taxon>Agaricomycetes</taxon>
        <taxon>Russulales</taxon>
        <taxon>Auriscalpiaceae</taxon>
        <taxon>Artomyces</taxon>
    </lineage>
</organism>
<gene>
    <name evidence="1" type="ORF">BV25DRAFT_1043515</name>
</gene>
<dbReference type="EMBL" id="MU277224">
    <property type="protein sequence ID" value="KAI0059705.1"/>
    <property type="molecule type" value="Genomic_DNA"/>
</dbReference>
<reference evidence="1" key="1">
    <citation type="submission" date="2021-03" db="EMBL/GenBank/DDBJ databases">
        <authorList>
            <consortium name="DOE Joint Genome Institute"/>
            <person name="Ahrendt S."/>
            <person name="Looney B.P."/>
            <person name="Miyauchi S."/>
            <person name="Morin E."/>
            <person name="Drula E."/>
            <person name="Courty P.E."/>
            <person name="Chicoki N."/>
            <person name="Fauchery L."/>
            <person name="Kohler A."/>
            <person name="Kuo A."/>
            <person name="Labutti K."/>
            <person name="Pangilinan J."/>
            <person name="Lipzen A."/>
            <person name="Riley R."/>
            <person name="Andreopoulos W."/>
            <person name="He G."/>
            <person name="Johnson J."/>
            <person name="Barry K.W."/>
            <person name="Grigoriev I.V."/>
            <person name="Nagy L."/>
            <person name="Hibbett D."/>
            <person name="Henrissat B."/>
            <person name="Matheny P.B."/>
            <person name="Labbe J."/>
            <person name="Martin F."/>
        </authorList>
    </citation>
    <scope>NUCLEOTIDE SEQUENCE</scope>
    <source>
        <strain evidence="1">HHB10654</strain>
    </source>
</reference>
<sequence length="108" mass="12355">MSPRAWHLFALVSFAQTSAPYDPRHHHVTPTLPAAFVCPAHESQTRSPNAYTTLRIAYARPLFLRPPTMYHPSHRNRSVLTMVLKQVPHVLARARFLSFLLRDEATRG</sequence>
<proteinExistence type="predicted"/>
<accession>A0ACB8STD8</accession>
<evidence type="ECO:0000313" key="1">
    <source>
        <dbReference type="EMBL" id="KAI0059705.1"/>
    </source>
</evidence>
<protein>
    <submittedName>
        <fullName evidence="1">Uncharacterized protein</fullName>
    </submittedName>
</protein>
<keyword evidence="2" id="KW-1185">Reference proteome</keyword>
<comment type="caution">
    <text evidence="1">The sequence shown here is derived from an EMBL/GenBank/DDBJ whole genome shotgun (WGS) entry which is preliminary data.</text>
</comment>
<evidence type="ECO:0000313" key="2">
    <source>
        <dbReference type="Proteomes" id="UP000814140"/>
    </source>
</evidence>
<name>A0ACB8STD8_9AGAM</name>
<dbReference type="Proteomes" id="UP000814140">
    <property type="component" value="Unassembled WGS sequence"/>
</dbReference>